<dbReference type="GO" id="GO:0005524">
    <property type="term" value="F:ATP binding"/>
    <property type="evidence" value="ECO:0007669"/>
    <property type="project" value="InterPro"/>
</dbReference>
<evidence type="ECO:0000313" key="2">
    <source>
        <dbReference type="EMBL" id="KAK1413627.1"/>
    </source>
</evidence>
<dbReference type="GO" id="GO:0004714">
    <property type="term" value="F:transmembrane receptor protein tyrosine kinase activity"/>
    <property type="evidence" value="ECO:0007669"/>
    <property type="project" value="InterPro"/>
</dbReference>
<feature type="domain" description="Protein kinase" evidence="1">
    <location>
        <begin position="23"/>
        <end position="291"/>
    </location>
</feature>
<dbReference type="InterPro" id="IPR001245">
    <property type="entry name" value="Ser-Thr/Tyr_kinase_cat_dom"/>
</dbReference>
<dbReference type="PANTHER" id="PTHR27003:SF383">
    <property type="entry name" value="TYROSINE-PROTEIN KINASE, NON-RECEPTOR JAK_TYK2-RELATED"/>
    <property type="match status" value="1"/>
</dbReference>
<name>A0AAD8NLZ1_TARER</name>
<dbReference type="SUPFAM" id="SSF56112">
    <property type="entry name" value="Protein kinase-like (PK-like)"/>
    <property type="match status" value="1"/>
</dbReference>
<dbReference type="Pfam" id="PF07714">
    <property type="entry name" value="PK_Tyr_Ser-Thr"/>
    <property type="match status" value="1"/>
</dbReference>
<dbReference type="PANTHER" id="PTHR27003">
    <property type="entry name" value="OS07G0166700 PROTEIN"/>
    <property type="match status" value="1"/>
</dbReference>
<dbReference type="Proteomes" id="UP001229421">
    <property type="component" value="Unassembled WGS sequence"/>
</dbReference>
<dbReference type="InterPro" id="IPR011009">
    <property type="entry name" value="Kinase-like_dom_sf"/>
</dbReference>
<organism evidence="2 3">
    <name type="scientific">Tagetes erecta</name>
    <name type="common">African marigold</name>
    <dbReference type="NCBI Taxonomy" id="13708"/>
    <lineage>
        <taxon>Eukaryota</taxon>
        <taxon>Viridiplantae</taxon>
        <taxon>Streptophyta</taxon>
        <taxon>Embryophyta</taxon>
        <taxon>Tracheophyta</taxon>
        <taxon>Spermatophyta</taxon>
        <taxon>Magnoliopsida</taxon>
        <taxon>eudicotyledons</taxon>
        <taxon>Gunneridae</taxon>
        <taxon>Pentapetalae</taxon>
        <taxon>asterids</taxon>
        <taxon>campanulids</taxon>
        <taxon>Asterales</taxon>
        <taxon>Asteraceae</taxon>
        <taxon>Asteroideae</taxon>
        <taxon>Heliantheae alliance</taxon>
        <taxon>Tageteae</taxon>
        <taxon>Tagetes</taxon>
    </lineage>
</organism>
<dbReference type="Gene3D" id="1.10.510.10">
    <property type="entry name" value="Transferase(Phosphotransferase) domain 1"/>
    <property type="match status" value="1"/>
</dbReference>
<keyword evidence="3" id="KW-1185">Reference proteome</keyword>
<reference evidence="2" key="1">
    <citation type="journal article" date="2023" name="bioRxiv">
        <title>Improved chromosome-level genome assembly for marigold (Tagetes erecta).</title>
        <authorList>
            <person name="Jiang F."/>
            <person name="Yuan L."/>
            <person name="Wang S."/>
            <person name="Wang H."/>
            <person name="Xu D."/>
            <person name="Wang A."/>
            <person name="Fan W."/>
        </authorList>
    </citation>
    <scope>NUCLEOTIDE SEQUENCE</scope>
    <source>
        <strain evidence="2">WSJ</strain>
        <tissue evidence="2">Leaf</tissue>
    </source>
</reference>
<dbReference type="InterPro" id="IPR000719">
    <property type="entry name" value="Prot_kinase_dom"/>
</dbReference>
<dbReference type="PROSITE" id="PS50011">
    <property type="entry name" value="PROTEIN_KINASE_DOM"/>
    <property type="match status" value="1"/>
</dbReference>
<evidence type="ECO:0000313" key="3">
    <source>
        <dbReference type="Proteomes" id="UP001229421"/>
    </source>
</evidence>
<dbReference type="AlphaFoldDB" id="A0AAD8NLZ1"/>
<dbReference type="Gene3D" id="3.30.200.20">
    <property type="entry name" value="Phosphorylase Kinase, domain 1"/>
    <property type="match status" value="1"/>
</dbReference>
<comment type="caution">
    <text evidence="2">The sequence shown here is derived from an EMBL/GenBank/DDBJ whole genome shotgun (WGS) entry which is preliminary data.</text>
</comment>
<proteinExistence type="predicted"/>
<dbReference type="GO" id="GO:0009506">
    <property type="term" value="C:plasmodesma"/>
    <property type="evidence" value="ECO:0007669"/>
    <property type="project" value="TreeGrafter"/>
</dbReference>
<evidence type="ECO:0000259" key="1">
    <source>
        <dbReference type="PROSITE" id="PS50011"/>
    </source>
</evidence>
<dbReference type="InterPro" id="IPR045272">
    <property type="entry name" value="ANXUR1/2-like"/>
</dbReference>
<dbReference type="GO" id="GO:0005886">
    <property type="term" value="C:plasma membrane"/>
    <property type="evidence" value="ECO:0007669"/>
    <property type="project" value="TreeGrafter"/>
</dbReference>
<gene>
    <name evidence="2" type="ORF">QVD17_35403</name>
</gene>
<sequence>MSTVSSYWSQISYFDLVLATRDFADKNLLTTDSSFKVYKGKHFDFGHIVNIVARRHPHEQTFYNELNICRFLKHKNIVPIYYIFAHKDVRFIVTKHEANGSLKKHLSGPTLTWMQRLHICVQSAHALKYLHYDIEDDHYIIHGNIGSSKFLLDQNWETKLHDFRYAVIAKKQILHQTGKYNGSLHYMDPEYEKTAGLTDKSDVFSFGVVLFEVLFGREACIQSSDNLYFVRLARSHYEERKLDELIDPDLRKQMNLGSLNIFAETAYYCIKEKRSQRQNMNQVVSKLEEALKLQSKHVNFSFIY</sequence>
<protein>
    <recommendedName>
        <fullName evidence="1">Protein kinase domain-containing protein</fullName>
    </recommendedName>
</protein>
<accession>A0AAD8NLZ1</accession>
<dbReference type="EMBL" id="JAUHHV010000009">
    <property type="protein sequence ID" value="KAK1413627.1"/>
    <property type="molecule type" value="Genomic_DNA"/>
</dbReference>